<evidence type="ECO:0000313" key="10">
    <source>
        <dbReference type="Proteomes" id="UP000177763"/>
    </source>
</evidence>
<reference evidence="9 10" key="1">
    <citation type="journal article" date="2016" name="Nat. Commun.">
        <title>Thousands of microbial genomes shed light on interconnected biogeochemical processes in an aquifer system.</title>
        <authorList>
            <person name="Anantharaman K."/>
            <person name="Brown C.T."/>
            <person name="Hug L.A."/>
            <person name="Sharon I."/>
            <person name="Castelle C.J."/>
            <person name="Probst A.J."/>
            <person name="Thomas B.C."/>
            <person name="Singh A."/>
            <person name="Wilkins M.J."/>
            <person name="Karaoz U."/>
            <person name="Brodie E.L."/>
            <person name="Williams K.H."/>
            <person name="Hubbard S.S."/>
            <person name="Banfield J.F."/>
        </authorList>
    </citation>
    <scope>NUCLEOTIDE SEQUENCE [LARGE SCALE GENOMIC DNA]</scope>
</reference>
<keyword evidence="4" id="KW-1015">Disulfide bond</keyword>
<dbReference type="EMBL" id="MEVN01000034">
    <property type="protein sequence ID" value="OGC56576.1"/>
    <property type="molecule type" value="Genomic_DNA"/>
</dbReference>
<feature type="compositionally biased region" description="Polar residues" evidence="6">
    <location>
        <begin position="216"/>
        <end position="226"/>
    </location>
</feature>
<evidence type="ECO:0000256" key="4">
    <source>
        <dbReference type="ARBA" id="ARBA00023157"/>
    </source>
</evidence>
<dbReference type="Gene3D" id="3.40.30.10">
    <property type="entry name" value="Glutaredoxin"/>
    <property type="match status" value="1"/>
</dbReference>
<feature type="domain" description="Thioredoxin-like fold" evidence="8">
    <location>
        <begin position="50"/>
        <end position="203"/>
    </location>
</feature>
<dbReference type="SUPFAM" id="SSF52833">
    <property type="entry name" value="Thioredoxin-like"/>
    <property type="match status" value="1"/>
</dbReference>
<dbReference type="PANTHER" id="PTHR13887:SF14">
    <property type="entry name" value="DISULFIDE BOND FORMATION PROTEIN D"/>
    <property type="match status" value="1"/>
</dbReference>
<evidence type="ECO:0000256" key="7">
    <source>
        <dbReference type="SAM" id="Phobius"/>
    </source>
</evidence>
<name>A0A1F4VH05_UNCKA</name>
<gene>
    <name evidence="9" type="ORF">A3H26_01640</name>
</gene>
<evidence type="ECO:0000256" key="3">
    <source>
        <dbReference type="ARBA" id="ARBA00023002"/>
    </source>
</evidence>
<keyword evidence="7" id="KW-0812">Transmembrane</keyword>
<dbReference type="AlphaFoldDB" id="A0A1F4VH05"/>
<evidence type="ECO:0000256" key="6">
    <source>
        <dbReference type="SAM" id="MobiDB-lite"/>
    </source>
</evidence>
<comment type="caution">
    <text evidence="9">The sequence shown here is derived from an EMBL/GenBank/DDBJ whole genome shotgun (WGS) entry which is preliminary data.</text>
</comment>
<dbReference type="Pfam" id="PF13462">
    <property type="entry name" value="Thioredoxin_4"/>
    <property type="match status" value="1"/>
</dbReference>
<evidence type="ECO:0000256" key="5">
    <source>
        <dbReference type="ARBA" id="ARBA00023284"/>
    </source>
</evidence>
<dbReference type="InterPro" id="IPR012336">
    <property type="entry name" value="Thioredoxin-like_fold"/>
</dbReference>
<accession>A0A1F4VH05</accession>
<dbReference type="PANTHER" id="PTHR13887">
    <property type="entry name" value="GLUTATHIONE S-TRANSFERASE KAPPA"/>
    <property type="match status" value="1"/>
</dbReference>
<keyword evidence="3" id="KW-0560">Oxidoreductase</keyword>
<evidence type="ECO:0000313" key="9">
    <source>
        <dbReference type="EMBL" id="OGC56576.1"/>
    </source>
</evidence>
<feature type="transmembrane region" description="Helical" evidence="7">
    <location>
        <begin position="7"/>
        <end position="27"/>
    </location>
</feature>
<comment type="similarity">
    <text evidence="1">Belongs to the thioredoxin family. DsbA subfamily.</text>
</comment>
<protein>
    <recommendedName>
        <fullName evidence="8">Thioredoxin-like fold domain-containing protein</fullName>
    </recommendedName>
</protein>
<dbReference type="Proteomes" id="UP000177763">
    <property type="component" value="Unassembled WGS sequence"/>
</dbReference>
<organism evidence="9 10">
    <name type="scientific">candidate division WWE3 bacterium RIFCSPLOWO2_12_FULL_36_10</name>
    <dbReference type="NCBI Taxonomy" id="1802630"/>
    <lineage>
        <taxon>Bacteria</taxon>
        <taxon>Katanobacteria</taxon>
    </lineage>
</organism>
<keyword evidence="2" id="KW-0732">Signal</keyword>
<proteinExistence type="inferred from homology"/>
<evidence type="ECO:0000259" key="8">
    <source>
        <dbReference type="Pfam" id="PF13462"/>
    </source>
</evidence>
<dbReference type="InterPro" id="IPR036249">
    <property type="entry name" value="Thioredoxin-like_sf"/>
</dbReference>
<feature type="region of interest" description="Disordered" evidence="6">
    <location>
        <begin position="209"/>
        <end position="240"/>
    </location>
</feature>
<sequence>MNIIKRNAPIFIIGFVTILIFVGIIIASQGKYSSPSLKPVSEDLLITDHTYIKGPKDSPVTLVEFGDFECPACQTFYPVVSYILENHANELKFAYRHFPLPQHKYAKKAAEASQIAGESGKFWEYYDLMYKQQALSEEDLIKYAKALGLDTDKFTSDLRNGTFASIVSADVKDGNKLGINSTPTFYLNGKKMVLQTTKDLIDQVEAEILRLEPPKTTESTSSGTDGNKNETTNTTEKPDVSNKVLEITYTKDGFSPKEPDADSGQLVRWKNTTDKEITLVETIQKFPEFELGVKIAPKGVYEFRITKDKLWTYKELETGNFGSIFII</sequence>
<dbReference type="GO" id="GO:0016491">
    <property type="term" value="F:oxidoreductase activity"/>
    <property type="evidence" value="ECO:0007669"/>
    <property type="project" value="UniProtKB-KW"/>
</dbReference>
<keyword evidence="7" id="KW-0472">Membrane</keyword>
<keyword evidence="5" id="KW-0676">Redox-active center</keyword>
<keyword evidence="7" id="KW-1133">Transmembrane helix</keyword>
<evidence type="ECO:0000256" key="2">
    <source>
        <dbReference type="ARBA" id="ARBA00022729"/>
    </source>
</evidence>
<dbReference type="STRING" id="1802630.A3H26_01640"/>
<evidence type="ECO:0000256" key="1">
    <source>
        <dbReference type="ARBA" id="ARBA00005791"/>
    </source>
</evidence>